<organism evidence="2 3">
    <name type="scientific">Metschnikowia bicuspidata</name>
    <dbReference type="NCBI Taxonomy" id="27322"/>
    <lineage>
        <taxon>Eukaryota</taxon>
        <taxon>Fungi</taxon>
        <taxon>Dikarya</taxon>
        <taxon>Ascomycota</taxon>
        <taxon>Saccharomycotina</taxon>
        <taxon>Pichiomycetes</taxon>
        <taxon>Metschnikowiaceae</taxon>
        <taxon>Metschnikowia</taxon>
    </lineage>
</organism>
<reference evidence="3" key="1">
    <citation type="journal article" date="2018" name="Nat. Microbiol.">
        <title>Leveraging single-cell genomics to expand the fungal tree of life.</title>
        <authorList>
            <person name="Ahrendt S.R."/>
            <person name="Quandt C.A."/>
            <person name="Ciobanu D."/>
            <person name="Clum A."/>
            <person name="Salamov A."/>
            <person name="Andreopoulos B."/>
            <person name="Cheng J.F."/>
            <person name="Woyke T."/>
            <person name="Pelin A."/>
            <person name="Henrissat B."/>
            <person name="Reynolds N.K."/>
            <person name="Benny G.L."/>
            <person name="Smith M.E."/>
            <person name="James T.Y."/>
            <person name="Grigoriev I.V."/>
        </authorList>
    </citation>
    <scope>NUCLEOTIDE SEQUENCE [LARGE SCALE GENOMIC DNA]</scope>
    <source>
        <strain evidence="3">Baker2002</strain>
    </source>
</reference>
<dbReference type="EMBL" id="ML004432">
    <property type="protein sequence ID" value="RKP32271.1"/>
    <property type="molecule type" value="Genomic_DNA"/>
</dbReference>
<evidence type="ECO:0000313" key="3">
    <source>
        <dbReference type="Proteomes" id="UP000268321"/>
    </source>
</evidence>
<evidence type="ECO:0000313" key="2">
    <source>
        <dbReference type="EMBL" id="RKP32271.1"/>
    </source>
</evidence>
<keyword evidence="1" id="KW-1133">Transmembrane helix</keyword>
<evidence type="ECO:0000256" key="1">
    <source>
        <dbReference type="SAM" id="Phobius"/>
    </source>
</evidence>
<protein>
    <submittedName>
        <fullName evidence="2">Uncharacterized protein</fullName>
    </submittedName>
</protein>
<gene>
    <name evidence="2" type="ORF">METBISCDRAFT_21540</name>
</gene>
<feature type="transmembrane region" description="Helical" evidence="1">
    <location>
        <begin position="46"/>
        <end position="67"/>
    </location>
</feature>
<sequence>MGSNTRCVSAGSLSAPKEVAVTDATDSPPVPLFNKRARAKMFVKDVAKFIGLLAFSSVLLFLCIVVYKRYLELQSLSEIYLLFGAIMLASLYCCSLIFTETHFVRIRDAFKLPNALFTPC</sequence>
<keyword evidence="1" id="KW-0812">Transmembrane</keyword>
<proteinExistence type="predicted"/>
<keyword evidence="1" id="KW-0472">Membrane</keyword>
<name>A0A4P9ZIU2_9ASCO</name>
<dbReference type="Proteomes" id="UP000268321">
    <property type="component" value="Unassembled WGS sequence"/>
</dbReference>
<accession>A0A4P9ZIU2</accession>
<keyword evidence="3" id="KW-1185">Reference proteome</keyword>
<feature type="transmembrane region" description="Helical" evidence="1">
    <location>
        <begin position="79"/>
        <end position="98"/>
    </location>
</feature>
<dbReference type="AlphaFoldDB" id="A0A4P9ZIU2"/>